<feature type="region of interest" description="Disordered" evidence="1">
    <location>
        <begin position="473"/>
        <end position="496"/>
    </location>
</feature>
<comment type="caution">
    <text evidence="3">The sequence shown here is derived from an EMBL/GenBank/DDBJ whole genome shotgun (WGS) entry which is preliminary data.</text>
</comment>
<dbReference type="Pfam" id="PF01636">
    <property type="entry name" value="APH"/>
    <property type="match status" value="1"/>
</dbReference>
<dbReference type="SUPFAM" id="SSF52540">
    <property type="entry name" value="P-loop containing nucleoside triphosphate hydrolases"/>
    <property type="match status" value="1"/>
</dbReference>
<evidence type="ECO:0000256" key="1">
    <source>
        <dbReference type="SAM" id="MobiDB-lite"/>
    </source>
</evidence>
<accession>A0A844T4K4</accession>
<dbReference type="EMBL" id="WQNF01000043">
    <property type="protein sequence ID" value="MVT70462.1"/>
    <property type="molecule type" value="Genomic_DNA"/>
</dbReference>
<evidence type="ECO:0000313" key="3">
    <source>
        <dbReference type="EMBL" id="MVT70462.1"/>
    </source>
</evidence>
<dbReference type="RefSeq" id="WP_157348355.1">
    <property type="nucleotide sequence ID" value="NZ_WQNF01000043.1"/>
</dbReference>
<dbReference type="SUPFAM" id="SSF56112">
    <property type="entry name" value="Protein kinase-like (PK-like)"/>
    <property type="match status" value="1"/>
</dbReference>
<dbReference type="InterPro" id="IPR027417">
    <property type="entry name" value="P-loop_NTPase"/>
</dbReference>
<feature type="domain" description="Aminoglycoside phosphotransferase" evidence="2">
    <location>
        <begin position="114"/>
        <end position="259"/>
    </location>
</feature>
<organism evidence="3 4">
    <name type="scientific">Bradyrhizobium pachyrhizi</name>
    <dbReference type="NCBI Taxonomy" id="280333"/>
    <lineage>
        <taxon>Bacteria</taxon>
        <taxon>Pseudomonadati</taxon>
        <taxon>Pseudomonadota</taxon>
        <taxon>Alphaproteobacteria</taxon>
        <taxon>Hyphomicrobiales</taxon>
        <taxon>Nitrobacteraceae</taxon>
        <taxon>Bradyrhizobium</taxon>
    </lineage>
</organism>
<dbReference type="PANTHER" id="PTHR43883">
    <property type="entry name" value="SLR0207 PROTEIN"/>
    <property type="match status" value="1"/>
</dbReference>
<dbReference type="Pfam" id="PF13671">
    <property type="entry name" value="AAA_33"/>
    <property type="match status" value="1"/>
</dbReference>
<proteinExistence type="predicted"/>
<dbReference type="Gene3D" id="3.90.1200.10">
    <property type="match status" value="1"/>
</dbReference>
<dbReference type="AlphaFoldDB" id="A0A844T4K4"/>
<protein>
    <submittedName>
        <fullName evidence="3">AAA family ATPase</fullName>
    </submittedName>
</protein>
<dbReference type="Proteomes" id="UP000436468">
    <property type="component" value="Unassembled WGS sequence"/>
</dbReference>
<dbReference type="InterPro" id="IPR002575">
    <property type="entry name" value="Aminoglycoside_PTrfase"/>
</dbReference>
<name>A0A844T4K4_9BRAD</name>
<dbReference type="PANTHER" id="PTHR43883:SF1">
    <property type="entry name" value="GLUCONOKINASE"/>
    <property type="match status" value="1"/>
</dbReference>
<gene>
    <name evidence="3" type="ORF">GPL21_35900</name>
</gene>
<dbReference type="InterPro" id="IPR011009">
    <property type="entry name" value="Kinase-like_dom_sf"/>
</dbReference>
<dbReference type="Gene3D" id="3.40.50.300">
    <property type="entry name" value="P-loop containing nucleotide triphosphate hydrolases"/>
    <property type="match status" value="1"/>
</dbReference>
<evidence type="ECO:0000259" key="2">
    <source>
        <dbReference type="Pfam" id="PF01636"/>
    </source>
</evidence>
<evidence type="ECO:0000313" key="4">
    <source>
        <dbReference type="Proteomes" id="UP000436468"/>
    </source>
</evidence>
<sequence length="496" mass="54150">MTPTSSTDKATGDTGQAPVLSFMAGSGELNEPVQRIDTHCSIVFLGPSRVLKIKRAVKLPYLDFSTLEKRRRACEDEIAINKRHAPSIYRGVVPITRERDGFVIGGTGQVVEWAVEMARFDESKTLDQLAAQNAFGPELGESLAAVLLDSHKAAASSDGSNWLASLPIIIDRNTEQFRGSADFPRDSIDKLHGLSHRELERHRELLHSRAAAGQVRRCHGDAHLGNIVMIHGRPVLFDAIEFDPEIATTDVLYDLAFPLMDLLAFGQRAAANRLFNSYMKAAWAAQSTALAVLPLFLSIRAAIRANVLLTKRQQHRHDPAIARAAGRYFDAAVKLIAPELPSLLAIGGKSGTGKSVLAQDMAHLIAPAPGALVLRSDVIRKQIHDVSEHTTLPATTYTAEASDRVYRTMFEHAVRTLAQGVSVILDAAFLKPAERHAAEVVARNVKVEFRGIFLTADRAARLHRVAFQLSDEFRGTKPAPGGVPDGQERRDLSSTP</sequence>
<dbReference type="InterPro" id="IPR052732">
    <property type="entry name" value="Cell-binding_unc_protein"/>
</dbReference>
<reference evidence="3 4" key="1">
    <citation type="submission" date="2019-12" db="EMBL/GenBank/DDBJ databases">
        <title>Draft genome sequences Bradyrhizobium cajani AMBPC1010, Bradyrhizobium pachyrhizi AMBPC1040 and Bradyrhizobium yuanmingense ALSPC3051, three plant growth promoting strains isolated from nodules of Cajanus cajan L. in Dominican Republic.</title>
        <authorList>
            <person name="Flores-Felix J.D."/>
            <person name="Araujo J."/>
            <person name="Diaz-Alcantara C."/>
            <person name="Gonzalez-Andres F."/>
            <person name="Velazquez E."/>
        </authorList>
    </citation>
    <scope>NUCLEOTIDE SEQUENCE [LARGE SCALE GENOMIC DNA]</scope>
    <source>
        <strain evidence="3 4">1040</strain>
    </source>
</reference>
<feature type="compositionally biased region" description="Basic and acidic residues" evidence="1">
    <location>
        <begin position="486"/>
        <end position="496"/>
    </location>
</feature>
<keyword evidence="4" id="KW-1185">Reference proteome</keyword>